<dbReference type="Proteomes" id="UP000217276">
    <property type="component" value="Chromosome"/>
</dbReference>
<dbReference type="KEGG" id="clk:CGC53_06380"/>
<keyword evidence="3" id="KW-1185">Reference proteome</keyword>
<evidence type="ECO:0000313" key="2">
    <source>
        <dbReference type="EMBL" id="ATA82001.1"/>
    </source>
</evidence>
<feature type="domain" description="DUF5689" evidence="1">
    <location>
        <begin position="44"/>
        <end position="274"/>
    </location>
</feature>
<dbReference type="CDD" id="cd03524">
    <property type="entry name" value="RPA2_OBF_family"/>
    <property type="match status" value="1"/>
</dbReference>
<dbReference type="AlphaFoldDB" id="A0A250FA46"/>
<dbReference type="GO" id="GO:0003677">
    <property type="term" value="F:DNA binding"/>
    <property type="evidence" value="ECO:0007669"/>
    <property type="project" value="UniProtKB-KW"/>
</dbReference>
<dbReference type="EMBL" id="CP022384">
    <property type="protein sequence ID" value="ATA82001.1"/>
    <property type="molecule type" value="Genomic_DNA"/>
</dbReference>
<dbReference type="RefSeq" id="WP_095914064.1">
    <property type="nucleotide sequence ID" value="NZ_CP022384.1"/>
</dbReference>
<gene>
    <name evidence="2" type="ORF">CGC53_06380</name>
</gene>
<dbReference type="PROSITE" id="PS51257">
    <property type="entry name" value="PROKAR_LIPOPROTEIN"/>
    <property type="match status" value="1"/>
</dbReference>
<keyword evidence="2" id="KW-0238">DNA-binding</keyword>
<protein>
    <submittedName>
        <fullName evidence="2">DNA-binding protein</fullName>
    </submittedName>
</protein>
<sequence length="499" mass="54378">MKLNVLKNTAIAFISLCTVMSCVKDDDYELPDNKKVLPAFAGKVVSFSDVASRTTPTIKTYSADEAIEGYVISSDEGGNFYKKIYIQNEDKTQALSVALDKSGIYTEFPIGAKVQLRLKGLTTQLNNAITEVGYKIYKNEKSGRESVGSMAEAIYKTHLYDMGGERKTLASLAKEVTSIETVKNDAHVGQLITLKGVHFPNEVVGKTMYDKNKDLGGATNYKLTDANGKTIDFRTSSYAKFKDEKVPAGTLDVTGVLSKFNTSWQFMVSNYADIKVVSSATTTSTQTSTQTATVVALDAATATVADYVVGKRVKLHGIITVKSSRTYITFKDGTEIQVYAPREVTLSQAAKDKLLMAGYEIAVTGVFTDFALKNGTVVKEIVYSKESDIEFIKAPATVPQITTLDAATATVADFDANKDKRVLLKGTLTPEGKNTYVHLSDNTKIQVFIVTSVFKKLSTEVKNKLKTAGQKIEVKGTLGVYNGSKQIKCEDANDLVFKN</sequence>
<dbReference type="Pfam" id="PF18942">
    <property type="entry name" value="DUF5689"/>
    <property type="match status" value="1"/>
</dbReference>
<dbReference type="InterPro" id="IPR043744">
    <property type="entry name" value="DUF5689"/>
</dbReference>
<accession>A0A250FA46</accession>
<name>A0A250FA46_9FLAO</name>
<evidence type="ECO:0000259" key="1">
    <source>
        <dbReference type="Pfam" id="PF18942"/>
    </source>
</evidence>
<evidence type="ECO:0000313" key="3">
    <source>
        <dbReference type="Proteomes" id="UP000217276"/>
    </source>
</evidence>
<proteinExistence type="predicted"/>
<organism evidence="2 3">
    <name type="scientific">Capnocytophaga leadbetteri</name>
    <dbReference type="NCBI Taxonomy" id="327575"/>
    <lineage>
        <taxon>Bacteria</taxon>
        <taxon>Pseudomonadati</taxon>
        <taxon>Bacteroidota</taxon>
        <taxon>Flavobacteriia</taxon>
        <taxon>Flavobacteriales</taxon>
        <taxon>Flavobacteriaceae</taxon>
        <taxon>Capnocytophaga</taxon>
    </lineage>
</organism>
<reference evidence="3" key="1">
    <citation type="submission" date="2017-06" db="EMBL/GenBank/DDBJ databases">
        <title>Capnocytophaga spp. assemblies.</title>
        <authorList>
            <person name="Gulvik C.A."/>
        </authorList>
    </citation>
    <scope>NUCLEOTIDE SEQUENCE [LARGE SCALE GENOMIC DNA]</scope>
    <source>
        <strain evidence="3">H6253</strain>
    </source>
</reference>